<evidence type="ECO:0000313" key="2">
    <source>
        <dbReference type="Proteomes" id="UP000306319"/>
    </source>
</evidence>
<sequence>MKVTPLCKSFLYFINKNEEEQGVCQFLNHVITCYSDLIIHNQPQLAAHELIKIVDIICSTYETEKYDDIIHEKSIDLYSVEKCNQLFNTIFEIYTEVVKGSRKQIITDNKFK</sequence>
<accession>A0AC61RAC6</accession>
<protein>
    <submittedName>
        <fullName evidence="1">Uncharacterized protein</fullName>
    </submittedName>
</protein>
<keyword evidence="2" id="KW-1185">Reference proteome</keyword>
<dbReference type="EMBL" id="SRYB01000066">
    <property type="protein sequence ID" value="TGY75147.1"/>
    <property type="molecule type" value="Genomic_DNA"/>
</dbReference>
<proteinExistence type="predicted"/>
<name>A0AC61RAC6_9BACT</name>
<organism evidence="1 2">
    <name type="scientific">Lepagella muris</name>
    <dbReference type="NCBI Taxonomy" id="3032870"/>
    <lineage>
        <taxon>Bacteria</taxon>
        <taxon>Pseudomonadati</taxon>
        <taxon>Bacteroidota</taxon>
        <taxon>Bacteroidia</taxon>
        <taxon>Bacteroidales</taxon>
        <taxon>Muribaculaceae</taxon>
        <taxon>Lepagella</taxon>
    </lineage>
</organism>
<dbReference type="Proteomes" id="UP000306319">
    <property type="component" value="Unassembled WGS sequence"/>
</dbReference>
<reference evidence="1" key="1">
    <citation type="submission" date="2019-04" db="EMBL/GenBank/DDBJ databases">
        <title>Microbes associate with the intestines of laboratory mice.</title>
        <authorList>
            <person name="Navarre W."/>
            <person name="Wong E."/>
            <person name="Huang K."/>
            <person name="Tropini C."/>
            <person name="Ng K."/>
            <person name="Yu B."/>
        </authorList>
    </citation>
    <scope>NUCLEOTIDE SEQUENCE</scope>
    <source>
        <strain evidence="1">NM04_E33</strain>
    </source>
</reference>
<comment type="caution">
    <text evidence="1">The sequence shown here is derived from an EMBL/GenBank/DDBJ whole genome shotgun (WGS) entry which is preliminary data.</text>
</comment>
<gene>
    <name evidence="1" type="ORF">E5331_19975</name>
</gene>
<evidence type="ECO:0000313" key="1">
    <source>
        <dbReference type="EMBL" id="TGY75147.1"/>
    </source>
</evidence>